<dbReference type="PANTHER" id="PTHR33507">
    <property type="entry name" value="INNER MEMBRANE PROTEIN YBBJ"/>
    <property type="match status" value="1"/>
</dbReference>
<accession>A0AB36E2X4</accession>
<evidence type="ECO:0000256" key="4">
    <source>
        <dbReference type="ARBA" id="ARBA00023136"/>
    </source>
</evidence>
<dbReference type="AlphaFoldDB" id="A0AB36E2X4"/>
<keyword evidence="3 5" id="KW-1133">Transmembrane helix</keyword>
<keyword evidence="4 5" id="KW-0472">Membrane</keyword>
<name>A0AB36E2X4_9PAST</name>
<reference evidence="7 8" key="1">
    <citation type="submission" date="2014-11" db="EMBL/GenBank/DDBJ databases">
        <title>Pan-genome of Gallibacterium spp.</title>
        <authorList>
            <person name="Kudirkiene E."/>
            <person name="Bojesen A.M."/>
        </authorList>
    </citation>
    <scope>NUCLEOTIDE SEQUENCE [LARGE SCALE GENOMIC DNA]</scope>
    <source>
        <strain evidence="7 8">18469/18</strain>
    </source>
</reference>
<evidence type="ECO:0000256" key="5">
    <source>
        <dbReference type="SAM" id="Phobius"/>
    </source>
</evidence>
<feature type="transmembrane region" description="Helical" evidence="5">
    <location>
        <begin position="46"/>
        <end position="71"/>
    </location>
</feature>
<dbReference type="Proteomes" id="UP000092527">
    <property type="component" value="Unassembled WGS sequence"/>
</dbReference>
<comment type="caution">
    <text evidence="7">The sequence shown here is derived from an EMBL/GenBank/DDBJ whole genome shotgun (WGS) entry which is preliminary data.</text>
</comment>
<evidence type="ECO:0000256" key="2">
    <source>
        <dbReference type="ARBA" id="ARBA00022692"/>
    </source>
</evidence>
<dbReference type="EMBL" id="JTJU01000043">
    <property type="protein sequence ID" value="OBX09526.1"/>
    <property type="molecule type" value="Genomic_DNA"/>
</dbReference>
<comment type="subcellular location">
    <subcellularLocation>
        <location evidence="1">Membrane</location>
        <topology evidence="1">Multi-pass membrane protein</topology>
    </subcellularLocation>
</comment>
<dbReference type="SUPFAM" id="SSF141322">
    <property type="entry name" value="NfeD domain-like"/>
    <property type="match status" value="1"/>
</dbReference>
<evidence type="ECO:0000259" key="6">
    <source>
        <dbReference type="Pfam" id="PF01957"/>
    </source>
</evidence>
<evidence type="ECO:0000313" key="7">
    <source>
        <dbReference type="EMBL" id="OBX09526.1"/>
    </source>
</evidence>
<dbReference type="Gene3D" id="2.40.50.140">
    <property type="entry name" value="Nucleic acid-binding proteins"/>
    <property type="match status" value="1"/>
</dbReference>
<evidence type="ECO:0000313" key="8">
    <source>
        <dbReference type="Proteomes" id="UP000092527"/>
    </source>
</evidence>
<sequence length="149" mass="16721">MAWFAEWGMIHWLVLGFILLILEIIVPGIFFLWWGIAALIIAAVSYFFLLSIVVSGVLFAVLATVASVCWWRYQSWKNRQDLSVNLLNQRGLAMQGQQGRVTEVLSGNTARAAFGDTTWRVEGQELQVGDLVEVIAVRGITLLVRKVLN</sequence>
<feature type="transmembrane region" description="Helical" evidence="5">
    <location>
        <begin position="12"/>
        <end position="34"/>
    </location>
</feature>
<proteinExistence type="predicted"/>
<dbReference type="PANTHER" id="PTHR33507:SF3">
    <property type="entry name" value="INNER MEMBRANE PROTEIN YBBJ"/>
    <property type="match status" value="1"/>
</dbReference>
<dbReference type="Pfam" id="PF01957">
    <property type="entry name" value="NfeD"/>
    <property type="match status" value="1"/>
</dbReference>
<protein>
    <submittedName>
        <fullName evidence="7">Membrane protein</fullName>
    </submittedName>
</protein>
<dbReference type="InterPro" id="IPR002810">
    <property type="entry name" value="NfeD-like_C"/>
</dbReference>
<dbReference type="RefSeq" id="WP_066422036.1">
    <property type="nucleotide sequence ID" value="NZ_CP103875.1"/>
</dbReference>
<evidence type="ECO:0000256" key="1">
    <source>
        <dbReference type="ARBA" id="ARBA00004141"/>
    </source>
</evidence>
<feature type="domain" description="NfeD-like C-terminal" evidence="6">
    <location>
        <begin position="94"/>
        <end position="146"/>
    </location>
</feature>
<dbReference type="InterPro" id="IPR012340">
    <property type="entry name" value="NA-bd_OB-fold"/>
</dbReference>
<keyword evidence="2 5" id="KW-0812">Transmembrane</keyword>
<gene>
    <name evidence="7" type="ORF">QV09_07925</name>
</gene>
<dbReference type="GO" id="GO:0005886">
    <property type="term" value="C:plasma membrane"/>
    <property type="evidence" value="ECO:0007669"/>
    <property type="project" value="TreeGrafter"/>
</dbReference>
<organism evidence="7 8">
    <name type="scientific">Gallibacterium salpingitidis</name>
    <dbReference type="NCBI Taxonomy" id="505341"/>
    <lineage>
        <taxon>Bacteria</taxon>
        <taxon>Pseudomonadati</taxon>
        <taxon>Pseudomonadota</taxon>
        <taxon>Gammaproteobacteria</taxon>
        <taxon>Pasteurellales</taxon>
        <taxon>Pasteurellaceae</taxon>
        <taxon>Gallibacterium</taxon>
    </lineage>
</organism>
<dbReference type="InterPro" id="IPR052165">
    <property type="entry name" value="Membrane_assoc_protease"/>
</dbReference>
<evidence type="ECO:0000256" key="3">
    <source>
        <dbReference type="ARBA" id="ARBA00022989"/>
    </source>
</evidence>